<dbReference type="RefSeq" id="WP_203415893.1">
    <property type="nucleotide sequence ID" value="NZ_CBCRYA010000012.1"/>
</dbReference>
<dbReference type="InterPro" id="IPR027417">
    <property type="entry name" value="P-loop_NTPase"/>
</dbReference>
<dbReference type="Gene3D" id="3.40.50.300">
    <property type="entry name" value="P-loop containing nucleotide triphosphate hydrolases"/>
    <property type="match status" value="1"/>
</dbReference>
<keyword evidence="2" id="KW-1185">Reference proteome</keyword>
<proteinExistence type="predicted"/>
<dbReference type="EMBL" id="UXAU01000011">
    <property type="protein sequence ID" value="VDC20903.1"/>
    <property type="molecule type" value="Genomic_DNA"/>
</dbReference>
<sequence>MSRAVFMCGPAGAGKSTVARRLEREGMVRLSFDEVAWDLGLRTMPLEAETQTAIEAALKERLVDLIKAGADVVLDFSFWSRSMREDYRSLIRPLGVEPDTIYVQTPRSVALARIRLRRTSHAHEFCLTDVVAAQYFDEFEVPTPDEGPLTVVAGAPDRPFCN</sequence>
<dbReference type="SUPFAM" id="SSF52540">
    <property type="entry name" value="P-loop containing nucleoside triphosphate hydrolases"/>
    <property type="match status" value="1"/>
</dbReference>
<dbReference type="Proteomes" id="UP000280861">
    <property type="component" value="Unassembled WGS sequence"/>
</dbReference>
<dbReference type="AlphaFoldDB" id="A0A3P5WBR5"/>
<organism evidence="1 2">
    <name type="scientific">Arthrobacter ulcerisalmonis</name>
    <dbReference type="NCBI Taxonomy" id="2483813"/>
    <lineage>
        <taxon>Bacteria</taxon>
        <taxon>Bacillati</taxon>
        <taxon>Actinomycetota</taxon>
        <taxon>Actinomycetes</taxon>
        <taxon>Micrococcales</taxon>
        <taxon>Micrococcaceae</taxon>
        <taxon>Arthrobacter</taxon>
    </lineage>
</organism>
<name>A0A3P5WBR5_9MICC</name>
<accession>A0A3P5WBR5</accession>
<protein>
    <submittedName>
        <fullName evidence="1">Zeta toxin</fullName>
    </submittedName>
</protein>
<evidence type="ECO:0000313" key="1">
    <source>
        <dbReference type="EMBL" id="VDC20903.1"/>
    </source>
</evidence>
<gene>
    <name evidence="1" type="ORF">PSET11_00626</name>
</gene>
<evidence type="ECO:0000313" key="2">
    <source>
        <dbReference type="Proteomes" id="UP000280861"/>
    </source>
</evidence>
<dbReference type="Pfam" id="PF13671">
    <property type="entry name" value="AAA_33"/>
    <property type="match status" value="1"/>
</dbReference>
<reference evidence="1 2" key="1">
    <citation type="submission" date="2018-11" db="EMBL/GenBank/DDBJ databases">
        <authorList>
            <person name="Criscuolo A."/>
        </authorList>
    </citation>
    <scope>NUCLEOTIDE SEQUENCE [LARGE SCALE GENOMIC DNA]</scope>
    <source>
        <strain evidence="1">AT11b</strain>
    </source>
</reference>